<organism evidence="1 2">
    <name type="scientific">Henosepilachna vigintioctopunctata</name>
    <dbReference type="NCBI Taxonomy" id="420089"/>
    <lineage>
        <taxon>Eukaryota</taxon>
        <taxon>Metazoa</taxon>
        <taxon>Ecdysozoa</taxon>
        <taxon>Arthropoda</taxon>
        <taxon>Hexapoda</taxon>
        <taxon>Insecta</taxon>
        <taxon>Pterygota</taxon>
        <taxon>Neoptera</taxon>
        <taxon>Endopterygota</taxon>
        <taxon>Coleoptera</taxon>
        <taxon>Polyphaga</taxon>
        <taxon>Cucujiformia</taxon>
        <taxon>Coccinelloidea</taxon>
        <taxon>Coccinellidae</taxon>
        <taxon>Epilachninae</taxon>
        <taxon>Epilachnini</taxon>
        <taxon>Henosepilachna</taxon>
    </lineage>
</organism>
<name>A0AAW1TNN6_9CUCU</name>
<gene>
    <name evidence="1" type="ORF">WA026_006356</name>
</gene>
<dbReference type="EMBL" id="JARQZJ010000002">
    <property type="protein sequence ID" value="KAK9870268.1"/>
    <property type="molecule type" value="Genomic_DNA"/>
</dbReference>
<protein>
    <submittedName>
        <fullName evidence="1">Uncharacterized protein</fullName>
    </submittedName>
</protein>
<evidence type="ECO:0000313" key="1">
    <source>
        <dbReference type="EMBL" id="KAK9870268.1"/>
    </source>
</evidence>
<dbReference type="Proteomes" id="UP001431783">
    <property type="component" value="Unassembled WGS sequence"/>
</dbReference>
<sequence length="102" mass="11326">ITLPPERRTGLIRSLGPLSQCILLANESMYKNELENALKEKLSMLDITPGIISCLSDANSPWEVSGMLGDLGDLLVLTTARSTQKFYFPFAVLIALWESRNK</sequence>
<dbReference type="AlphaFoldDB" id="A0AAW1TNN6"/>
<comment type="caution">
    <text evidence="1">The sequence shown here is derived from an EMBL/GenBank/DDBJ whole genome shotgun (WGS) entry which is preliminary data.</text>
</comment>
<reference evidence="1 2" key="1">
    <citation type="submission" date="2023-03" db="EMBL/GenBank/DDBJ databases">
        <title>Genome insight into feeding habits of ladybird beetles.</title>
        <authorList>
            <person name="Li H.-S."/>
            <person name="Huang Y.-H."/>
            <person name="Pang H."/>
        </authorList>
    </citation>
    <scope>NUCLEOTIDE SEQUENCE [LARGE SCALE GENOMIC DNA]</scope>
    <source>
        <strain evidence="1">SYSU_2023b</strain>
        <tissue evidence="1">Whole body</tissue>
    </source>
</reference>
<accession>A0AAW1TNN6</accession>
<keyword evidence="2" id="KW-1185">Reference proteome</keyword>
<proteinExistence type="predicted"/>
<evidence type="ECO:0000313" key="2">
    <source>
        <dbReference type="Proteomes" id="UP001431783"/>
    </source>
</evidence>
<feature type="non-terminal residue" evidence="1">
    <location>
        <position position="1"/>
    </location>
</feature>